<comment type="caution">
    <text evidence="4">The sequence shown here is derived from an EMBL/GenBank/DDBJ whole genome shotgun (WGS) entry which is preliminary data.</text>
</comment>
<evidence type="ECO:0000256" key="3">
    <source>
        <dbReference type="SAM" id="SignalP"/>
    </source>
</evidence>
<dbReference type="AlphaFoldDB" id="A0A841RKL6"/>
<keyword evidence="3" id="KW-0732">Signal</keyword>
<feature type="compositionally biased region" description="Polar residues" evidence="2">
    <location>
        <begin position="26"/>
        <end position="45"/>
    </location>
</feature>
<feature type="region of interest" description="Disordered" evidence="2">
    <location>
        <begin position="26"/>
        <end position="47"/>
    </location>
</feature>
<keyword evidence="5" id="KW-1185">Reference proteome</keyword>
<evidence type="ECO:0000256" key="2">
    <source>
        <dbReference type="SAM" id="MobiDB-lite"/>
    </source>
</evidence>
<organism evidence="4 5">
    <name type="scientific">Gracilibacillus halotolerans</name>
    <dbReference type="NCBI Taxonomy" id="74386"/>
    <lineage>
        <taxon>Bacteria</taxon>
        <taxon>Bacillati</taxon>
        <taxon>Bacillota</taxon>
        <taxon>Bacilli</taxon>
        <taxon>Bacillales</taxon>
        <taxon>Bacillaceae</taxon>
        <taxon>Gracilibacillus</taxon>
    </lineage>
</organism>
<evidence type="ECO:0000256" key="1">
    <source>
        <dbReference type="SAM" id="Coils"/>
    </source>
</evidence>
<evidence type="ECO:0000313" key="4">
    <source>
        <dbReference type="EMBL" id="MBB6511288.1"/>
    </source>
</evidence>
<proteinExistence type="predicted"/>
<accession>A0A841RKL6</accession>
<protein>
    <recommendedName>
        <fullName evidence="6">Sporulation lipoprotein YhcN/YlaJ (Spore_YhcN_YlaJ)</fullName>
    </recommendedName>
</protein>
<dbReference type="Proteomes" id="UP000572212">
    <property type="component" value="Unassembled WGS sequence"/>
</dbReference>
<gene>
    <name evidence="4" type="ORF">GGQ92_000055</name>
</gene>
<evidence type="ECO:0000313" key="5">
    <source>
        <dbReference type="Proteomes" id="UP000572212"/>
    </source>
</evidence>
<sequence length="152" mass="17770">MKKLHLMIGAILLCFLVAGCNATKEQNNVSPPTPIQTNSNSSSMNHLDKTNDKIDRYLTEDRDDIAQYQKIILPEEVFIAIQTTTIQQLNERDIEKEVEKKLKKITGIEKIHVSSDQKFYIELNKLRDENWDDEKELKKELDRLKKLKKEKT</sequence>
<reference evidence="4 5" key="1">
    <citation type="submission" date="2020-08" db="EMBL/GenBank/DDBJ databases">
        <title>Genomic Encyclopedia of Type Strains, Phase IV (KMG-IV): sequencing the most valuable type-strain genomes for metagenomic binning, comparative biology and taxonomic classification.</title>
        <authorList>
            <person name="Goeker M."/>
        </authorList>
    </citation>
    <scope>NUCLEOTIDE SEQUENCE [LARGE SCALE GENOMIC DNA]</scope>
    <source>
        <strain evidence="4 5">DSM 11805</strain>
    </source>
</reference>
<keyword evidence="1" id="KW-0175">Coiled coil</keyword>
<evidence type="ECO:0008006" key="6">
    <source>
        <dbReference type="Google" id="ProtNLM"/>
    </source>
</evidence>
<dbReference type="PROSITE" id="PS51257">
    <property type="entry name" value="PROKAR_LIPOPROTEIN"/>
    <property type="match status" value="1"/>
</dbReference>
<feature type="chain" id="PRO_5039312621" description="Sporulation lipoprotein YhcN/YlaJ (Spore_YhcN_YlaJ)" evidence="3">
    <location>
        <begin position="23"/>
        <end position="152"/>
    </location>
</feature>
<dbReference type="RefSeq" id="WP_184243359.1">
    <property type="nucleotide sequence ID" value="NZ_BAAACU010000020.1"/>
</dbReference>
<dbReference type="EMBL" id="JACHON010000001">
    <property type="protein sequence ID" value="MBB6511288.1"/>
    <property type="molecule type" value="Genomic_DNA"/>
</dbReference>
<name>A0A841RKL6_9BACI</name>
<feature type="coiled-coil region" evidence="1">
    <location>
        <begin position="123"/>
        <end position="150"/>
    </location>
</feature>
<feature type="signal peptide" evidence="3">
    <location>
        <begin position="1"/>
        <end position="22"/>
    </location>
</feature>